<organism evidence="1 2">
    <name type="scientific">Ascodesmis nigricans</name>
    <dbReference type="NCBI Taxonomy" id="341454"/>
    <lineage>
        <taxon>Eukaryota</taxon>
        <taxon>Fungi</taxon>
        <taxon>Dikarya</taxon>
        <taxon>Ascomycota</taxon>
        <taxon>Pezizomycotina</taxon>
        <taxon>Pezizomycetes</taxon>
        <taxon>Pezizales</taxon>
        <taxon>Ascodesmidaceae</taxon>
        <taxon>Ascodesmis</taxon>
    </lineage>
</organism>
<keyword evidence="2" id="KW-1185">Reference proteome</keyword>
<reference evidence="1 2" key="1">
    <citation type="submission" date="2019-04" db="EMBL/GenBank/DDBJ databases">
        <title>Comparative genomics and transcriptomics to analyze fruiting body development in filamentous ascomycetes.</title>
        <authorList>
            <consortium name="DOE Joint Genome Institute"/>
            <person name="Lutkenhaus R."/>
            <person name="Traeger S."/>
            <person name="Breuer J."/>
            <person name="Kuo A."/>
            <person name="Lipzen A."/>
            <person name="Pangilinan J."/>
            <person name="Dilworth D."/>
            <person name="Sandor L."/>
            <person name="Poggeler S."/>
            <person name="Barry K."/>
            <person name="Grigoriev I.V."/>
            <person name="Nowrousian M."/>
        </authorList>
    </citation>
    <scope>NUCLEOTIDE SEQUENCE [LARGE SCALE GENOMIC DNA]</scope>
    <source>
        <strain evidence="1 2">CBS 389.68</strain>
    </source>
</reference>
<dbReference type="Proteomes" id="UP000298138">
    <property type="component" value="Unassembled WGS sequence"/>
</dbReference>
<sequence length="323" mass="35183">MNLYGVSTLGGAAGQMFSDPRSGLSYLKVVQRYLADPSIIVHEYGHALTYHEKNWVDQTRTGAWWETVANFVADTYLTSPLCAPARTKHGKAEGMTVIDLKKVVGDAHQVIVDASANTGNYYQAWPFLTYLTNNPDNIPGLGQTAVRELFRKYKPRSNETPLHTLATVAAPTSVQSIVARYWARMAYLDINHTQAQQLWLSSRNRINYANLDSMGGGGYRVKAARQPKYLGANIIPLKGAGSIKAVVTASMQFTAILAVKGRSGVRYLEAVDGAVQATVESGEEASLVVVNTPAQLYLYDAFALSGDVTRGLDYRIQLTGATA</sequence>
<protein>
    <submittedName>
        <fullName evidence="1">Uncharacterized protein</fullName>
    </submittedName>
</protein>
<proteinExistence type="predicted"/>
<gene>
    <name evidence="1" type="ORF">EX30DRAFT_342602</name>
</gene>
<name>A0A4S2MRZ8_9PEZI</name>
<dbReference type="EMBL" id="ML220134">
    <property type="protein sequence ID" value="TGZ79119.1"/>
    <property type="molecule type" value="Genomic_DNA"/>
</dbReference>
<evidence type="ECO:0000313" key="2">
    <source>
        <dbReference type="Proteomes" id="UP000298138"/>
    </source>
</evidence>
<dbReference type="Pfam" id="PF19527">
    <property type="entry name" value="DUF6055"/>
    <property type="match status" value="1"/>
</dbReference>
<dbReference type="InterPro" id="IPR045690">
    <property type="entry name" value="DUF6055"/>
</dbReference>
<dbReference type="AlphaFoldDB" id="A0A4S2MRZ8"/>
<accession>A0A4S2MRZ8</accession>
<evidence type="ECO:0000313" key="1">
    <source>
        <dbReference type="EMBL" id="TGZ79119.1"/>
    </source>
</evidence>
<dbReference type="SUPFAM" id="SSF55486">
    <property type="entry name" value="Metalloproteases ('zincins'), catalytic domain"/>
    <property type="match status" value="1"/>
</dbReference>
<dbReference type="InParanoid" id="A0A4S2MRZ8"/>
<dbReference type="OrthoDB" id="5319191at2759"/>